<accession>A0A8H4Q9M9</accession>
<evidence type="ECO:0000256" key="2">
    <source>
        <dbReference type="SAM" id="Phobius"/>
    </source>
</evidence>
<dbReference type="Gene3D" id="2.60.40.10">
    <property type="entry name" value="Immunoglobulins"/>
    <property type="match status" value="3"/>
</dbReference>
<feature type="compositionally biased region" description="Basic and acidic residues" evidence="1">
    <location>
        <begin position="789"/>
        <end position="802"/>
    </location>
</feature>
<dbReference type="GO" id="GO:0016020">
    <property type="term" value="C:membrane"/>
    <property type="evidence" value="ECO:0007669"/>
    <property type="project" value="InterPro"/>
</dbReference>
<feature type="region of interest" description="Disordered" evidence="1">
    <location>
        <begin position="788"/>
        <end position="820"/>
    </location>
</feature>
<feature type="region of interest" description="Disordered" evidence="1">
    <location>
        <begin position="425"/>
        <end position="464"/>
    </location>
</feature>
<dbReference type="SMART" id="SM00736">
    <property type="entry name" value="CADG"/>
    <property type="match status" value="1"/>
</dbReference>
<evidence type="ECO:0000256" key="3">
    <source>
        <dbReference type="SAM" id="SignalP"/>
    </source>
</evidence>
<organism evidence="5 6">
    <name type="scientific">Ophiocordyceps camponoti-floridani</name>
    <dbReference type="NCBI Taxonomy" id="2030778"/>
    <lineage>
        <taxon>Eukaryota</taxon>
        <taxon>Fungi</taxon>
        <taxon>Dikarya</taxon>
        <taxon>Ascomycota</taxon>
        <taxon>Pezizomycotina</taxon>
        <taxon>Sordariomycetes</taxon>
        <taxon>Hypocreomycetidae</taxon>
        <taxon>Hypocreales</taxon>
        <taxon>Ophiocordycipitaceae</taxon>
        <taxon>Ophiocordyceps</taxon>
    </lineage>
</organism>
<evidence type="ECO:0000313" key="6">
    <source>
        <dbReference type="Proteomes" id="UP000562929"/>
    </source>
</evidence>
<proteinExistence type="predicted"/>
<feature type="signal peptide" evidence="3">
    <location>
        <begin position="1"/>
        <end position="21"/>
    </location>
</feature>
<dbReference type="EMBL" id="JAACLJ010000002">
    <property type="protein sequence ID" value="KAF4591694.1"/>
    <property type="molecule type" value="Genomic_DNA"/>
</dbReference>
<dbReference type="Pfam" id="PF05345">
    <property type="entry name" value="He_PIG"/>
    <property type="match status" value="3"/>
</dbReference>
<dbReference type="AlphaFoldDB" id="A0A8H4Q9M9"/>
<reference evidence="5 6" key="1">
    <citation type="journal article" date="2020" name="G3 (Bethesda)">
        <title>Genetic Underpinnings of Host Manipulation by Ophiocordyceps as Revealed by Comparative Transcriptomics.</title>
        <authorList>
            <person name="Will I."/>
            <person name="Das B."/>
            <person name="Trinh T."/>
            <person name="Brachmann A."/>
            <person name="Ohm R.A."/>
            <person name="de Bekker C."/>
        </authorList>
    </citation>
    <scope>NUCLEOTIDE SEQUENCE [LARGE SCALE GENOMIC DNA]</scope>
    <source>
        <strain evidence="5 6">EC05</strain>
    </source>
</reference>
<feature type="compositionally biased region" description="Basic and acidic residues" evidence="1">
    <location>
        <begin position="530"/>
        <end position="549"/>
    </location>
</feature>
<dbReference type="InterPro" id="IPR006644">
    <property type="entry name" value="Cadg"/>
</dbReference>
<evidence type="ECO:0000313" key="5">
    <source>
        <dbReference type="EMBL" id="KAF4591694.1"/>
    </source>
</evidence>
<evidence type="ECO:0000259" key="4">
    <source>
        <dbReference type="SMART" id="SM00736"/>
    </source>
</evidence>
<keyword evidence="2" id="KW-0472">Membrane</keyword>
<keyword evidence="2" id="KW-1133">Transmembrane helix</keyword>
<feature type="chain" id="PRO_5034103105" evidence="3">
    <location>
        <begin position="22"/>
        <end position="820"/>
    </location>
</feature>
<evidence type="ECO:0000256" key="1">
    <source>
        <dbReference type="SAM" id="MobiDB-lite"/>
    </source>
</evidence>
<name>A0A8H4Q9M9_9HYPO</name>
<keyword evidence="6" id="KW-1185">Reference proteome</keyword>
<feature type="domain" description="Dystroglycan-type cadherin-like" evidence="4">
    <location>
        <begin position="145"/>
        <end position="239"/>
    </location>
</feature>
<protein>
    <submittedName>
        <fullName evidence="5">Cadherin-like protein</fullName>
    </submittedName>
</protein>
<feature type="transmembrane region" description="Helical" evidence="2">
    <location>
        <begin position="472"/>
        <end position="494"/>
    </location>
</feature>
<dbReference type="InterPro" id="IPR013783">
    <property type="entry name" value="Ig-like_fold"/>
</dbReference>
<feature type="compositionally biased region" description="Low complexity" evidence="1">
    <location>
        <begin position="425"/>
        <end position="461"/>
    </location>
</feature>
<keyword evidence="3" id="KW-0732">Signal</keyword>
<dbReference type="Proteomes" id="UP000562929">
    <property type="component" value="Unassembled WGS sequence"/>
</dbReference>
<comment type="caution">
    <text evidence="5">The sequence shown here is derived from an EMBL/GenBank/DDBJ whole genome shotgun (WGS) entry which is preliminary data.</text>
</comment>
<feature type="region of interest" description="Disordered" evidence="1">
    <location>
        <begin position="500"/>
        <end position="586"/>
    </location>
</feature>
<dbReference type="GO" id="GO:0005509">
    <property type="term" value="F:calcium ion binding"/>
    <property type="evidence" value="ECO:0007669"/>
    <property type="project" value="InterPro"/>
</dbReference>
<keyword evidence="2" id="KW-0812">Transmembrane</keyword>
<dbReference type="OrthoDB" id="41532at2759"/>
<sequence length="820" mass="88416">MAMAALVALLLALILAQLAAAQPAITFPFNAQLPPAARIDKFFSFLLSPSTFTSGSKRMTYVLGRHPDWISLSTDNLRLYGTPRDASVPPGRVVGQPVEIMATDDQGTTTMTATVVVSRDPPPTIRIPISRQVGGFGKFSAPSSVLSYPDTDFNFTFDRNTFGEKPLNHYATSGNGSPLPAWVAFDSGSLTFSGRTPPFNSLVQPPQVFDFRLVASDIVGFAASTINFAIVVGSHNLTTDHPVISLNASLGSPLVFDGFEHGIHLDGKPVALRDLTVTADRLPSWLTLDIATGKLEGTPRPGDHSTSFIVSFHDPFSDTLDVQVTVHVASDLFASTVDDIQVRPDGPIAIDLAKHFRNPEDIQIEVTTSPKQDWLKVDGLKISGQVPGSAKGDFQISIRAKSKRSGADETEQFGVGILALDGSTKVPVESTSSSTPTTTAPPTDDTGQSPPSPGPTAAAAESEPKRLSTGEILLATIIPVIAVAVLLMILVWYVRRRRARRDSMSGAKSPRNISRPMAVVRGGMDSDSTDDSHEPAREKRMEKPHRYDLNKAAGRTAFLMKRPGSRRRSSDTLGPGDGTDSRYSRRTHAYDARLSMTAGTLTITECDDRERQSWVTVEGDDVASLAPSGTSNVSDTTFSESTHQLVPFDSLHGTLSHDFRSGLDLTIPPMEDVQLPPLNIFKRPAMSSSARESLGSHSIQTSSSVALPSTLGRTWGTLPRNERSMSNWETIAESDVDEGVPELRLPDRALMGDDLMTSWYGDSEAASIGGGRPDDSFSSSENWRVIGPLRDRSTNLGHDQRRSSKGKSTVEGSGSYKVFI</sequence>
<dbReference type="SUPFAM" id="SSF49313">
    <property type="entry name" value="Cadherin-like"/>
    <property type="match status" value="3"/>
</dbReference>
<gene>
    <name evidence="5" type="ORF">GQ602_001993</name>
</gene>
<dbReference type="InterPro" id="IPR015919">
    <property type="entry name" value="Cadherin-like_sf"/>
</dbReference>